<evidence type="ECO:0000313" key="3">
    <source>
        <dbReference type="Proteomes" id="UP000199690"/>
    </source>
</evidence>
<dbReference type="RefSeq" id="WP_093358545.1">
    <property type="nucleotide sequence ID" value="NZ_FNVB01000003.1"/>
</dbReference>
<dbReference type="EMBL" id="FNVB01000003">
    <property type="protein sequence ID" value="SEG36866.1"/>
    <property type="molecule type" value="Genomic_DNA"/>
</dbReference>
<dbReference type="AlphaFoldDB" id="A0A1H5ZN95"/>
<name>A0A1H5ZN95_9PSEU</name>
<dbReference type="EMBL" id="FOME01000022">
    <property type="protein sequence ID" value="SFF20817.1"/>
    <property type="molecule type" value="Genomic_DNA"/>
</dbReference>
<evidence type="ECO:0008006" key="5">
    <source>
        <dbReference type="Google" id="ProtNLM"/>
    </source>
</evidence>
<organism evidence="1 4">
    <name type="scientific">Saccharopolyspora kobensis</name>
    <dbReference type="NCBI Taxonomy" id="146035"/>
    <lineage>
        <taxon>Bacteria</taxon>
        <taxon>Bacillati</taxon>
        <taxon>Actinomycetota</taxon>
        <taxon>Actinomycetes</taxon>
        <taxon>Pseudonocardiales</taxon>
        <taxon>Pseudonocardiaceae</taxon>
        <taxon>Saccharopolyspora</taxon>
    </lineage>
</organism>
<evidence type="ECO:0000313" key="2">
    <source>
        <dbReference type="EMBL" id="SFF20817.1"/>
    </source>
</evidence>
<dbReference type="SUPFAM" id="SSF48452">
    <property type="entry name" value="TPR-like"/>
    <property type="match status" value="2"/>
</dbReference>
<dbReference type="Proteomes" id="UP000199690">
    <property type="component" value="Unassembled WGS sequence"/>
</dbReference>
<dbReference type="Proteomes" id="UP000236729">
    <property type="component" value="Unassembled WGS sequence"/>
</dbReference>
<proteinExistence type="predicted"/>
<sequence>MSETVTEIERLLDDSEMMPYGPEESAMVADAVRLAQEAGEEDLLYKARMRQISSASMTGDSDTMFTAFSWCLGQHDSDPARFPLEVEDNDLLWYYKWMAEAVALNPAFPQQQVDQVLDDMERRYRAAGVGLSGVWQAKMSNATTAGRFEEAAGFRAAREELPRDNYSHCEACVRSDDADYFRASGDEETALRLFDEIIENRVSCGSEPERAQGNALLPLLRAGRADEAKWHHFRSYRAAVANADGFGIMADHLVFLAVTGNTERGLSLLERHIGELPNDPLDVYKRFRALVSYGVLLDAVTRGGHGDVEVRGSDMPDVAAVFGIEPRRRTAAELAAESWRVAGEIAESFDARNGNQHFATEIARARALADEHYDLPIETQTFAPAELAEPQAPKTPADYLDLIRVATVVKEDPDEALALLEEMDEQPEPELLPRFHRAVLTICREREDWDGAREAVKSRAEALRALGQQQLADVEEELGLALYPPFDDDSEAKLRAVLARDDLEAAARSEVLISLGGLLGYRDQTADAVPLAREAVELAEAAGLEQLTSARFLLAQVLLRESQPEPAIDALDALLAAETDRSARIKALELRARVAGGMSDFATGVRVADELLDLQTAIGNRAGVSSAAMLAAHLLDDLGDVAEAVNRAQVAVRHAELGDTGDLNVNRYWLGRFQLQAGEPDLAMESLDAAAAGFAGTEGAGAFALEARFWLGLASREAQELGTAYRVFSEVAHVAEESGDEALVSLAIRAHSALGDLLVSVDDEDAVESFEAALRLARAHELSEQAARVLHQLGQSKIKFRGEAGLTDLDAAIEAGRAAGEEWENPPEWFVADVTDTKARALAAMGREEEAIPLALTAADGYAAVHDTGSAAMSELLAARVLNDKGRAEEAVGLYRASLQRLPVGSQAHTGVSLEFGEVLEKLGRTAEAAEVRAAVAE</sequence>
<dbReference type="InterPro" id="IPR011990">
    <property type="entry name" value="TPR-like_helical_dom_sf"/>
</dbReference>
<keyword evidence="3" id="KW-1185">Reference proteome</keyword>
<accession>A0A1I2GVH1</accession>
<evidence type="ECO:0000313" key="1">
    <source>
        <dbReference type="EMBL" id="SEG36866.1"/>
    </source>
</evidence>
<gene>
    <name evidence="1" type="ORF">SAMN02982929_01865</name>
    <name evidence="2" type="ORF">SAMN05216506_12222</name>
</gene>
<dbReference type="SMR" id="A0A1H5ZN95"/>
<protein>
    <recommendedName>
        <fullName evidence="5">Tetratricopeptide repeat protein</fullName>
    </recommendedName>
</protein>
<reference evidence="3 4" key="1">
    <citation type="submission" date="2016-10" db="EMBL/GenBank/DDBJ databases">
        <authorList>
            <person name="Varghese N."/>
            <person name="Submissions S."/>
        </authorList>
    </citation>
    <scope>NUCLEOTIDE SEQUENCE [LARGE SCALE GENOMIC DNA]</scope>
    <source>
        <strain evidence="4">ATCC 20501</strain>
        <strain evidence="2 3">CGMCC 4.3529</strain>
    </source>
</reference>
<reference evidence="1" key="2">
    <citation type="submission" date="2016-10" db="EMBL/GenBank/DDBJ databases">
        <authorList>
            <person name="de Groot N.N."/>
        </authorList>
    </citation>
    <scope>NUCLEOTIDE SEQUENCE [LARGE SCALE GENOMIC DNA]</scope>
    <source>
        <strain evidence="1">ATCC 20501</strain>
    </source>
</reference>
<evidence type="ECO:0000313" key="4">
    <source>
        <dbReference type="Proteomes" id="UP000236729"/>
    </source>
</evidence>
<dbReference type="Gene3D" id="1.25.40.10">
    <property type="entry name" value="Tetratricopeptide repeat domain"/>
    <property type="match status" value="2"/>
</dbReference>
<accession>A0A1H5ZN95</accession>